<evidence type="ECO:0000313" key="2">
    <source>
        <dbReference type="Proteomes" id="UP000664417"/>
    </source>
</evidence>
<dbReference type="RefSeq" id="WP_207857493.1">
    <property type="nucleotide sequence ID" value="NZ_JAFREP010000004.1"/>
</dbReference>
<evidence type="ECO:0000313" key="1">
    <source>
        <dbReference type="EMBL" id="MBO1317966.1"/>
    </source>
</evidence>
<organism evidence="1 2">
    <name type="scientific">Acanthopleuribacter pedis</name>
    <dbReference type="NCBI Taxonomy" id="442870"/>
    <lineage>
        <taxon>Bacteria</taxon>
        <taxon>Pseudomonadati</taxon>
        <taxon>Acidobacteriota</taxon>
        <taxon>Holophagae</taxon>
        <taxon>Acanthopleuribacterales</taxon>
        <taxon>Acanthopleuribacteraceae</taxon>
        <taxon>Acanthopleuribacter</taxon>
    </lineage>
</organism>
<accession>A0A8J7QBM3</accession>
<keyword evidence="2" id="KW-1185">Reference proteome</keyword>
<dbReference type="Proteomes" id="UP000664417">
    <property type="component" value="Unassembled WGS sequence"/>
</dbReference>
<sequence>MVITLVLLTNLLFSDLYKTEIPLSDVFIERFHGAAKQKKQVAILNFSQMKTKLLIVNIQTYLAYEINDPRLKIFGSRKVIAYKTGFLVIRNNAGYQVTDDLKIGKILEFDTFEGFMPQMLWSGIQPIQNGQFLCRFIEKEGLHVFKILDLEAESFLPLHDIATEKNYTVLLLINEHVPFVFHNKTGSVVEHDSAFKPVRRLLPELPLVKRSKNSRLYRRNPNHSLINHIFSDATAVWFDIYLTELGTGDIERKRYKLEGGKLHAVSSNLVTLARFEEKHLSLDTEEGTLVITPPSSQTR</sequence>
<dbReference type="EMBL" id="JAFREP010000004">
    <property type="protein sequence ID" value="MBO1317966.1"/>
    <property type="molecule type" value="Genomic_DNA"/>
</dbReference>
<dbReference type="AlphaFoldDB" id="A0A8J7QBM3"/>
<protein>
    <submittedName>
        <fullName evidence="1">Uncharacterized protein</fullName>
    </submittedName>
</protein>
<comment type="caution">
    <text evidence="1">The sequence shown here is derived from an EMBL/GenBank/DDBJ whole genome shotgun (WGS) entry which is preliminary data.</text>
</comment>
<proteinExistence type="predicted"/>
<name>A0A8J7QBM3_9BACT</name>
<reference evidence="1" key="1">
    <citation type="submission" date="2021-03" db="EMBL/GenBank/DDBJ databases">
        <authorList>
            <person name="Wang G."/>
        </authorList>
    </citation>
    <scope>NUCLEOTIDE SEQUENCE</scope>
    <source>
        <strain evidence="1">KCTC 12899</strain>
    </source>
</reference>
<gene>
    <name evidence="1" type="ORF">J3U88_05790</name>
</gene>